<reference evidence="10" key="1">
    <citation type="submission" date="2022-06" db="EMBL/GenBank/DDBJ databases">
        <authorList>
            <person name="Berger JAMES D."/>
            <person name="Berger JAMES D."/>
        </authorList>
    </citation>
    <scope>NUCLEOTIDE SEQUENCE [LARGE SCALE GENOMIC DNA]</scope>
</reference>
<dbReference type="InterPro" id="IPR036398">
    <property type="entry name" value="CA_dom_sf"/>
</dbReference>
<dbReference type="WBParaSite" id="TREG1_124610.1">
    <property type="protein sequence ID" value="TREG1_124610.1"/>
    <property type="gene ID" value="TREG1_124610"/>
</dbReference>
<name>A0AA85J1Q9_TRIRE</name>
<evidence type="ECO:0000313" key="10">
    <source>
        <dbReference type="Proteomes" id="UP000050795"/>
    </source>
</evidence>
<dbReference type="GO" id="GO:0005886">
    <property type="term" value="C:plasma membrane"/>
    <property type="evidence" value="ECO:0007669"/>
    <property type="project" value="TreeGrafter"/>
</dbReference>
<evidence type="ECO:0000256" key="4">
    <source>
        <dbReference type="ARBA" id="ARBA00022723"/>
    </source>
</evidence>
<dbReference type="EC" id="4.2.1.1" evidence="3 8"/>
<organism evidence="10 11">
    <name type="scientific">Trichobilharzia regenti</name>
    <name type="common">Nasal bird schistosome</name>
    <dbReference type="NCBI Taxonomy" id="157069"/>
    <lineage>
        <taxon>Eukaryota</taxon>
        <taxon>Metazoa</taxon>
        <taxon>Spiralia</taxon>
        <taxon>Lophotrochozoa</taxon>
        <taxon>Platyhelminthes</taxon>
        <taxon>Trematoda</taxon>
        <taxon>Digenea</taxon>
        <taxon>Strigeidida</taxon>
        <taxon>Schistosomatoidea</taxon>
        <taxon>Schistosomatidae</taxon>
        <taxon>Trichobilharzia</taxon>
    </lineage>
</organism>
<reference evidence="11" key="2">
    <citation type="submission" date="2023-11" db="UniProtKB">
        <authorList>
            <consortium name="WormBaseParasite"/>
        </authorList>
    </citation>
    <scope>IDENTIFICATION</scope>
</reference>
<dbReference type="SUPFAM" id="SSF51069">
    <property type="entry name" value="Carbonic anhydrase"/>
    <property type="match status" value="1"/>
</dbReference>
<proteinExistence type="inferred from homology"/>
<accession>A0AA85J1Q9</accession>
<keyword evidence="10" id="KW-1185">Reference proteome</keyword>
<dbReference type="CDD" id="cd00326">
    <property type="entry name" value="alpha_CA"/>
    <property type="match status" value="1"/>
</dbReference>
<feature type="signal peptide" evidence="8">
    <location>
        <begin position="1"/>
        <end position="24"/>
    </location>
</feature>
<evidence type="ECO:0000313" key="11">
    <source>
        <dbReference type="WBParaSite" id="TREG1_124610.1"/>
    </source>
</evidence>
<dbReference type="AlphaFoldDB" id="A0AA85J1Q9"/>
<keyword evidence="8" id="KW-0732">Signal</keyword>
<evidence type="ECO:0000256" key="2">
    <source>
        <dbReference type="ARBA" id="ARBA00010718"/>
    </source>
</evidence>
<keyword evidence="5 8" id="KW-0862">Zinc</keyword>
<dbReference type="PROSITE" id="PS00162">
    <property type="entry name" value="ALPHA_CA_1"/>
    <property type="match status" value="1"/>
</dbReference>
<evidence type="ECO:0000256" key="3">
    <source>
        <dbReference type="ARBA" id="ARBA00012925"/>
    </source>
</evidence>
<feature type="chain" id="PRO_5041514692" description="Carbonic anhydrase" evidence="8">
    <location>
        <begin position="25"/>
        <end position="324"/>
    </location>
</feature>
<keyword evidence="4 8" id="KW-0479">Metal-binding</keyword>
<evidence type="ECO:0000256" key="7">
    <source>
        <dbReference type="ARBA" id="ARBA00048348"/>
    </source>
</evidence>
<dbReference type="Pfam" id="PF00194">
    <property type="entry name" value="Carb_anhydrase"/>
    <property type="match status" value="1"/>
</dbReference>
<dbReference type="Gene3D" id="3.10.200.10">
    <property type="entry name" value="Alpha carbonic anhydrase"/>
    <property type="match status" value="1"/>
</dbReference>
<dbReference type="PANTHER" id="PTHR18952">
    <property type="entry name" value="CARBONIC ANHYDRASE"/>
    <property type="match status" value="1"/>
</dbReference>
<sequence>MICRWLFRLQIFGLFFFFRYLCNGAEWSYSDPNNGPDRWSQIPHSMCSGTYQSPIALSRASSVFSPELKTIQIYRSGSTKTQNQIVNSGHSIVIQFPNDTWFVSFDGMFDKKYEVAQMHFHWGKDDERGSEHTIDGRTYPLEGHIVLFRRQIYPNIKAAESAVGGLAVLGIMHSVVDTQNYNETIFSLYQDFGGTLNPNFALKQSYTIDEFDLAKVLTFLNPNRYYRYPGSLTTPPCTENVLWTVFTDPVPVTRVQVNQLRGLPSPSTEKHTSLYDNFRPLQPLNPEGQLIPRVVYRAAASSLPIQSLTSILCIIAVTQFSLRF</sequence>
<evidence type="ECO:0000259" key="9">
    <source>
        <dbReference type="PROSITE" id="PS51144"/>
    </source>
</evidence>
<dbReference type="PROSITE" id="PS51144">
    <property type="entry name" value="ALPHA_CA_2"/>
    <property type="match status" value="1"/>
</dbReference>
<dbReference type="SMART" id="SM01057">
    <property type="entry name" value="Carb_anhydrase"/>
    <property type="match status" value="1"/>
</dbReference>
<comment type="similarity">
    <text evidence="2 8">Belongs to the alpha-carbonic anhydrase family.</text>
</comment>
<protein>
    <recommendedName>
        <fullName evidence="3 8">Carbonic anhydrase</fullName>
        <ecNumber evidence="3 8">4.2.1.1</ecNumber>
    </recommendedName>
</protein>
<evidence type="ECO:0000256" key="8">
    <source>
        <dbReference type="RuleBase" id="RU367011"/>
    </source>
</evidence>
<dbReference type="InterPro" id="IPR018338">
    <property type="entry name" value="Carbonic_anhydrase_a-class_CS"/>
</dbReference>
<dbReference type="PANTHER" id="PTHR18952:SF265">
    <property type="entry name" value="CARBONIC ANHYDRASE"/>
    <property type="match status" value="1"/>
</dbReference>
<feature type="domain" description="Alpha-carbonic anhydrase" evidence="9">
    <location>
        <begin position="25"/>
        <end position="293"/>
    </location>
</feature>
<dbReference type="GO" id="GO:0008270">
    <property type="term" value="F:zinc ion binding"/>
    <property type="evidence" value="ECO:0007669"/>
    <property type="project" value="UniProtKB-UniRule"/>
</dbReference>
<evidence type="ECO:0000256" key="6">
    <source>
        <dbReference type="ARBA" id="ARBA00023239"/>
    </source>
</evidence>
<dbReference type="InterPro" id="IPR023561">
    <property type="entry name" value="Carbonic_anhydrase_a-class"/>
</dbReference>
<keyword evidence="6 8" id="KW-0456">Lyase</keyword>
<evidence type="ECO:0000256" key="5">
    <source>
        <dbReference type="ARBA" id="ARBA00022833"/>
    </source>
</evidence>
<comment type="catalytic activity">
    <reaction evidence="7 8">
        <text>hydrogencarbonate + H(+) = CO2 + H2O</text>
        <dbReference type="Rhea" id="RHEA:10748"/>
        <dbReference type="ChEBI" id="CHEBI:15377"/>
        <dbReference type="ChEBI" id="CHEBI:15378"/>
        <dbReference type="ChEBI" id="CHEBI:16526"/>
        <dbReference type="ChEBI" id="CHEBI:17544"/>
        <dbReference type="EC" id="4.2.1.1"/>
    </reaction>
</comment>
<dbReference type="InterPro" id="IPR001148">
    <property type="entry name" value="CA_dom"/>
</dbReference>
<comment type="cofactor">
    <cofactor evidence="8">
        <name>Zn(2+)</name>
        <dbReference type="ChEBI" id="CHEBI:29105"/>
    </cofactor>
</comment>
<evidence type="ECO:0000256" key="1">
    <source>
        <dbReference type="ARBA" id="ARBA00002904"/>
    </source>
</evidence>
<comment type="function">
    <text evidence="1 8">Reversible hydration of carbon dioxide.</text>
</comment>
<dbReference type="GO" id="GO:0004089">
    <property type="term" value="F:carbonate dehydratase activity"/>
    <property type="evidence" value="ECO:0007669"/>
    <property type="project" value="UniProtKB-UniRule"/>
</dbReference>
<dbReference type="Proteomes" id="UP000050795">
    <property type="component" value="Unassembled WGS sequence"/>
</dbReference>